<keyword evidence="4" id="KW-0804">Transcription</keyword>
<evidence type="ECO:0000259" key="5">
    <source>
        <dbReference type="Pfam" id="PF04542"/>
    </source>
</evidence>
<dbReference type="AlphaFoldDB" id="A0A2T5JGL0"/>
<evidence type="ECO:0000313" key="7">
    <source>
        <dbReference type="EMBL" id="PTR01558.1"/>
    </source>
</evidence>
<dbReference type="PANTHER" id="PTHR43133">
    <property type="entry name" value="RNA POLYMERASE ECF-TYPE SIGMA FACTO"/>
    <property type="match status" value="1"/>
</dbReference>
<dbReference type="NCBIfam" id="TIGR02937">
    <property type="entry name" value="sigma70-ECF"/>
    <property type="match status" value="1"/>
</dbReference>
<comment type="similarity">
    <text evidence="1">Belongs to the sigma-70 factor family. ECF subfamily.</text>
</comment>
<evidence type="ECO:0000313" key="8">
    <source>
        <dbReference type="Proteomes" id="UP000244168"/>
    </source>
</evidence>
<dbReference type="PANTHER" id="PTHR43133:SF46">
    <property type="entry name" value="RNA POLYMERASE SIGMA-70 FACTOR ECF SUBFAMILY"/>
    <property type="match status" value="1"/>
</dbReference>
<comment type="caution">
    <text evidence="7">The sequence shown here is derived from an EMBL/GenBank/DDBJ whole genome shotgun (WGS) entry which is preliminary data.</text>
</comment>
<keyword evidence="3" id="KW-0731">Sigma factor</keyword>
<feature type="domain" description="RNA polymerase sigma-70 region 2" evidence="5">
    <location>
        <begin position="21"/>
        <end position="85"/>
    </location>
</feature>
<protein>
    <submittedName>
        <fullName evidence="7">RNA polymerase sigma-70 factor (ECF subfamily)</fullName>
    </submittedName>
</protein>
<feature type="domain" description="RNA polymerase sigma factor 70 region 4 type 2" evidence="6">
    <location>
        <begin position="115"/>
        <end position="164"/>
    </location>
</feature>
<dbReference type="GO" id="GO:0016987">
    <property type="term" value="F:sigma factor activity"/>
    <property type="evidence" value="ECO:0007669"/>
    <property type="project" value="UniProtKB-KW"/>
</dbReference>
<dbReference type="GO" id="GO:0003677">
    <property type="term" value="F:DNA binding"/>
    <property type="evidence" value="ECO:0007669"/>
    <property type="project" value="InterPro"/>
</dbReference>
<keyword evidence="2" id="KW-0805">Transcription regulation</keyword>
<evidence type="ECO:0000256" key="4">
    <source>
        <dbReference type="ARBA" id="ARBA00023163"/>
    </source>
</evidence>
<dbReference type="Pfam" id="PF04542">
    <property type="entry name" value="Sigma70_r2"/>
    <property type="match status" value="1"/>
</dbReference>
<dbReference type="InterPro" id="IPR013325">
    <property type="entry name" value="RNA_pol_sigma_r2"/>
</dbReference>
<evidence type="ECO:0000256" key="3">
    <source>
        <dbReference type="ARBA" id="ARBA00023082"/>
    </source>
</evidence>
<dbReference type="SUPFAM" id="SSF88659">
    <property type="entry name" value="Sigma3 and sigma4 domains of RNA polymerase sigma factors"/>
    <property type="match status" value="1"/>
</dbReference>
<dbReference type="NCBIfam" id="TIGR02985">
    <property type="entry name" value="Sig70_bacteroi1"/>
    <property type="match status" value="1"/>
</dbReference>
<gene>
    <name evidence="7" type="ORF">C8P68_101792</name>
</gene>
<evidence type="ECO:0000256" key="2">
    <source>
        <dbReference type="ARBA" id="ARBA00023015"/>
    </source>
</evidence>
<dbReference type="InterPro" id="IPR036388">
    <property type="entry name" value="WH-like_DNA-bd_sf"/>
</dbReference>
<dbReference type="InterPro" id="IPR013324">
    <property type="entry name" value="RNA_pol_sigma_r3/r4-like"/>
</dbReference>
<dbReference type="SUPFAM" id="SSF88946">
    <property type="entry name" value="Sigma2 domain of RNA polymerase sigma factors"/>
    <property type="match status" value="1"/>
</dbReference>
<name>A0A2T5JGL0_9SPHI</name>
<dbReference type="CDD" id="cd06171">
    <property type="entry name" value="Sigma70_r4"/>
    <property type="match status" value="1"/>
</dbReference>
<dbReference type="InterPro" id="IPR039425">
    <property type="entry name" value="RNA_pol_sigma-70-like"/>
</dbReference>
<dbReference type="OrthoDB" id="656273at2"/>
<evidence type="ECO:0000259" key="6">
    <source>
        <dbReference type="Pfam" id="PF08281"/>
    </source>
</evidence>
<reference evidence="7 8" key="1">
    <citation type="submission" date="2018-04" db="EMBL/GenBank/DDBJ databases">
        <title>Genomic Encyclopedia of Archaeal and Bacterial Type Strains, Phase II (KMG-II): from individual species to whole genera.</title>
        <authorList>
            <person name="Goeker M."/>
        </authorList>
    </citation>
    <scope>NUCLEOTIDE SEQUENCE [LARGE SCALE GENOMIC DNA]</scope>
    <source>
        <strain evidence="7 8">DSM 26809</strain>
    </source>
</reference>
<dbReference type="Proteomes" id="UP000244168">
    <property type="component" value="Unassembled WGS sequence"/>
</dbReference>
<dbReference type="GO" id="GO:0006352">
    <property type="term" value="P:DNA-templated transcription initiation"/>
    <property type="evidence" value="ECO:0007669"/>
    <property type="project" value="InterPro"/>
</dbReference>
<dbReference type="Gene3D" id="1.10.1740.10">
    <property type="match status" value="1"/>
</dbReference>
<dbReference type="RefSeq" id="WP_146166465.1">
    <property type="nucleotide sequence ID" value="NZ_CP160205.1"/>
</dbReference>
<accession>A0A2T5JGL0</accession>
<dbReference type="InterPro" id="IPR014284">
    <property type="entry name" value="RNA_pol_sigma-70_dom"/>
</dbReference>
<evidence type="ECO:0000256" key="1">
    <source>
        <dbReference type="ARBA" id="ARBA00010641"/>
    </source>
</evidence>
<dbReference type="InterPro" id="IPR014327">
    <property type="entry name" value="RNA_pol_sigma70_bacteroid"/>
</dbReference>
<dbReference type="InterPro" id="IPR007627">
    <property type="entry name" value="RNA_pol_sigma70_r2"/>
</dbReference>
<proteinExistence type="inferred from homology"/>
<dbReference type="EMBL" id="QAOQ01000001">
    <property type="protein sequence ID" value="PTR01558.1"/>
    <property type="molecule type" value="Genomic_DNA"/>
</dbReference>
<keyword evidence="8" id="KW-1185">Reference proteome</keyword>
<dbReference type="InterPro" id="IPR013249">
    <property type="entry name" value="RNA_pol_sigma70_r4_t2"/>
</dbReference>
<sequence length="188" mass="21739">MPQCIDIANFRNGDVNAFKLIFEEYYQRLSYFTRTIVGDEEAEDIVQETFVKLWERADTFDNTTSIKAFLYLTAKNACLNVTRHNKIIKLHETQATEVSEDNLLFNIIRHEVIGEIRAAVDQLPEGYRKVIYLSYFEGKTNQETAEMLNISINTVKTQKLRGFKILREVLKHSPEGLLILSAMFHSGL</sequence>
<dbReference type="Gene3D" id="1.10.10.10">
    <property type="entry name" value="Winged helix-like DNA-binding domain superfamily/Winged helix DNA-binding domain"/>
    <property type="match status" value="1"/>
</dbReference>
<organism evidence="7 8">
    <name type="scientific">Mucilaginibacter yixingensis</name>
    <dbReference type="NCBI Taxonomy" id="1295612"/>
    <lineage>
        <taxon>Bacteria</taxon>
        <taxon>Pseudomonadati</taxon>
        <taxon>Bacteroidota</taxon>
        <taxon>Sphingobacteriia</taxon>
        <taxon>Sphingobacteriales</taxon>
        <taxon>Sphingobacteriaceae</taxon>
        <taxon>Mucilaginibacter</taxon>
    </lineage>
</organism>
<dbReference type="Pfam" id="PF08281">
    <property type="entry name" value="Sigma70_r4_2"/>
    <property type="match status" value="1"/>
</dbReference>